<name>A0A251X7I2_9GAMM</name>
<dbReference type="InterPro" id="IPR029903">
    <property type="entry name" value="RmlD-like-bd"/>
</dbReference>
<dbReference type="InterPro" id="IPR005913">
    <property type="entry name" value="dTDP_dehydrorham_reduct"/>
</dbReference>
<dbReference type="AlphaFoldDB" id="A0A251X7I2"/>
<dbReference type="GO" id="GO:0008831">
    <property type="term" value="F:dTDP-4-dehydrorhamnose reductase activity"/>
    <property type="evidence" value="ECO:0007669"/>
    <property type="project" value="UniProtKB-EC"/>
</dbReference>
<comment type="pathway">
    <text evidence="1 6">Carbohydrate biosynthesis; dTDP-L-rhamnose biosynthesis.</text>
</comment>
<comment type="function">
    <text evidence="6">Catalyzes the reduction of dTDP-6-deoxy-L-lyxo-4-hexulose to yield dTDP-L-rhamnose.</text>
</comment>
<comment type="cofactor">
    <cofactor evidence="6">
        <name>Mg(2+)</name>
        <dbReference type="ChEBI" id="CHEBI:18420"/>
    </cofactor>
    <text evidence="6">Binds 1 Mg(2+) ion per monomer.</text>
</comment>
<evidence type="ECO:0000256" key="2">
    <source>
        <dbReference type="ARBA" id="ARBA00010944"/>
    </source>
</evidence>
<dbReference type="EC" id="1.1.1.133" evidence="3 6"/>
<evidence type="ECO:0000256" key="6">
    <source>
        <dbReference type="RuleBase" id="RU364082"/>
    </source>
</evidence>
<comment type="caution">
    <text evidence="8">The sequence shown here is derived from an EMBL/GenBank/DDBJ whole genome shotgun (WGS) entry which is preliminary data.</text>
</comment>
<dbReference type="CDD" id="cd05254">
    <property type="entry name" value="dTDP_HR_like_SDR_e"/>
    <property type="match status" value="1"/>
</dbReference>
<dbReference type="Gene3D" id="3.40.50.720">
    <property type="entry name" value="NAD(P)-binding Rossmann-like Domain"/>
    <property type="match status" value="1"/>
</dbReference>
<dbReference type="OrthoDB" id="9803892at2"/>
<evidence type="ECO:0000313" key="8">
    <source>
        <dbReference type="EMBL" id="OUD13290.1"/>
    </source>
</evidence>
<keyword evidence="9" id="KW-1185">Reference proteome</keyword>
<dbReference type="RefSeq" id="WP_086488739.1">
    <property type="nucleotide sequence ID" value="NZ_MSLT01000018.1"/>
</dbReference>
<comment type="catalytic activity">
    <reaction evidence="5 6">
        <text>dTDP-beta-L-rhamnose + NADP(+) = dTDP-4-dehydro-beta-L-rhamnose + NADPH + H(+)</text>
        <dbReference type="Rhea" id="RHEA:21796"/>
        <dbReference type="ChEBI" id="CHEBI:15378"/>
        <dbReference type="ChEBI" id="CHEBI:57510"/>
        <dbReference type="ChEBI" id="CHEBI:57783"/>
        <dbReference type="ChEBI" id="CHEBI:58349"/>
        <dbReference type="ChEBI" id="CHEBI:62830"/>
        <dbReference type="EC" id="1.1.1.133"/>
    </reaction>
</comment>
<dbReference type="NCBIfam" id="TIGR01214">
    <property type="entry name" value="rmlD"/>
    <property type="match status" value="1"/>
</dbReference>
<evidence type="ECO:0000313" key="9">
    <source>
        <dbReference type="Proteomes" id="UP000194798"/>
    </source>
</evidence>
<comment type="similarity">
    <text evidence="2 6">Belongs to the dTDP-4-dehydrorhamnose reductase family.</text>
</comment>
<dbReference type="GO" id="GO:0009243">
    <property type="term" value="P:O antigen biosynthetic process"/>
    <property type="evidence" value="ECO:0007669"/>
    <property type="project" value="UniProtKB-UniPathway"/>
</dbReference>
<dbReference type="UniPathway" id="UPA00124"/>
<evidence type="ECO:0000259" key="7">
    <source>
        <dbReference type="Pfam" id="PF04321"/>
    </source>
</evidence>
<keyword evidence="6" id="KW-0560">Oxidoreductase</keyword>
<dbReference type="UniPathway" id="UPA00281"/>
<dbReference type="Pfam" id="PF04321">
    <property type="entry name" value="RmlD_sub_bind"/>
    <property type="match status" value="1"/>
</dbReference>
<organism evidence="8 9">
    <name type="scientific">Thioflexithrix psekupsensis</name>
    <dbReference type="NCBI Taxonomy" id="1570016"/>
    <lineage>
        <taxon>Bacteria</taxon>
        <taxon>Pseudomonadati</taxon>
        <taxon>Pseudomonadota</taxon>
        <taxon>Gammaproteobacteria</taxon>
        <taxon>Thiotrichales</taxon>
        <taxon>Thioflexithrix</taxon>
    </lineage>
</organism>
<dbReference type="Gene3D" id="3.90.25.10">
    <property type="entry name" value="UDP-galactose 4-epimerase, domain 1"/>
    <property type="match status" value="1"/>
</dbReference>
<dbReference type="PANTHER" id="PTHR10491:SF4">
    <property type="entry name" value="METHIONINE ADENOSYLTRANSFERASE 2 SUBUNIT BETA"/>
    <property type="match status" value="1"/>
</dbReference>
<protein>
    <recommendedName>
        <fullName evidence="4 6">dTDP-4-dehydrorhamnose reductase</fullName>
        <ecNumber evidence="3 6">1.1.1.133</ecNumber>
    </recommendedName>
</protein>
<evidence type="ECO:0000256" key="5">
    <source>
        <dbReference type="ARBA" id="ARBA00048200"/>
    </source>
</evidence>
<feature type="domain" description="RmlD-like substrate binding" evidence="7">
    <location>
        <begin position="3"/>
        <end position="294"/>
    </location>
</feature>
<gene>
    <name evidence="8" type="ORF">TPSD3_11715</name>
</gene>
<accession>A0A251X7I2</accession>
<dbReference type="PANTHER" id="PTHR10491">
    <property type="entry name" value="DTDP-4-DEHYDRORHAMNOSE REDUCTASE"/>
    <property type="match status" value="1"/>
</dbReference>
<sequence length="295" mass="32646">MPQLLLLGTTGQVGWELQRCLSTLGELTVANRQPSAGQQYADLADIDSLYRLIRQVKPEVIVNAAAYTAVDKAEEESDLAHVINGTAPGVLAEEAQRLNALLIHYSTDYVFSGEKQTPYVETDPVNPLGAYGESKLAGERAIMDTEATALIFRTAWVYGMRGKNFLLTMQRLARERDELRVVADQWGAPTWSRSIAEATAQVLSQLLAPSMKNTLKNYRGVYHLTCAGETNWHGFAQSIVQHGERQVTVHPITTADYPTPVRRPAYSVLSNEKLTATFGLKLPAWDTALRLCLEK</sequence>
<evidence type="ECO:0000256" key="3">
    <source>
        <dbReference type="ARBA" id="ARBA00012929"/>
    </source>
</evidence>
<dbReference type="SUPFAM" id="SSF51735">
    <property type="entry name" value="NAD(P)-binding Rossmann-fold domains"/>
    <property type="match status" value="1"/>
</dbReference>
<reference evidence="8 9" key="1">
    <citation type="submission" date="2016-12" db="EMBL/GenBank/DDBJ databases">
        <title>Thioflexothrix psekupsii D3 genome sequencing and assembly.</title>
        <authorList>
            <person name="Fomenkov A."/>
            <person name="Vincze T."/>
            <person name="Grabovich M."/>
            <person name="Anton B.P."/>
            <person name="Dubinina G."/>
            <person name="Orlova M."/>
            <person name="Belousova E."/>
            <person name="Roberts R.J."/>
        </authorList>
    </citation>
    <scope>NUCLEOTIDE SEQUENCE [LARGE SCALE GENOMIC DNA]</scope>
    <source>
        <strain evidence="8">D3</strain>
    </source>
</reference>
<proteinExistence type="inferred from homology"/>
<dbReference type="GO" id="GO:0005829">
    <property type="term" value="C:cytosol"/>
    <property type="evidence" value="ECO:0007669"/>
    <property type="project" value="TreeGrafter"/>
</dbReference>
<evidence type="ECO:0000256" key="1">
    <source>
        <dbReference type="ARBA" id="ARBA00004781"/>
    </source>
</evidence>
<evidence type="ECO:0000256" key="4">
    <source>
        <dbReference type="ARBA" id="ARBA00017099"/>
    </source>
</evidence>
<keyword evidence="6" id="KW-0521">NADP</keyword>
<dbReference type="InterPro" id="IPR036291">
    <property type="entry name" value="NAD(P)-bd_dom_sf"/>
</dbReference>
<dbReference type="Proteomes" id="UP000194798">
    <property type="component" value="Unassembled WGS sequence"/>
</dbReference>
<dbReference type="EMBL" id="MSLT01000018">
    <property type="protein sequence ID" value="OUD13290.1"/>
    <property type="molecule type" value="Genomic_DNA"/>
</dbReference>
<dbReference type="GO" id="GO:0019305">
    <property type="term" value="P:dTDP-rhamnose biosynthetic process"/>
    <property type="evidence" value="ECO:0007669"/>
    <property type="project" value="UniProtKB-UniPathway"/>
</dbReference>